<dbReference type="SMART" id="SM00646">
    <property type="entry name" value="Ami_3"/>
    <property type="match status" value="1"/>
</dbReference>
<comment type="catalytic activity">
    <reaction evidence="1">
        <text>Hydrolyzes the link between N-acetylmuramoyl residues and L-amino acid residues in certain cell-wall glycopeptides.</text>
        <dbReference type="EC" id="3.5.1.28"/>
    </reaction>
</comment>
<evidence type="ECO:0000259" key="11">
    <source>
        <dbReference type="PROSITE" id="PS51782"/>
    </source>
</evidence>
<dbReference type="InterPro" id="IPR002508">
    <property type="entry name" value="MurNAc-LAA_cat"/>
</dbReference>
<evidence type="ECO:0000256" key="7">
    <source>
        <dbReference type="ARBA" id="ARBA00022801"/>
    </source>
</evidence>
<keyword evidence="6" id="KW-0574">Periplasm</keyword>
<evidence type="ECO:0000313" key="13">
    <source>
        <dbReference type="Proteomes" id="UP000502608"/>
    </source>
</evidence>
<feature type="chain" id="PRO_5026056965" description="N-acetylmuramoyl-L-alanine amidase AmiC" evidence="10">
    <location>
        <begin position="25"/>
        <end position="440"/>
    </location>
</feature>
<evidence type="ECO:0000256" key="5">
    <source>
        <dbReference type="ARBA" id="ARBA00022729"/>
    </source>
</evidence>
<evidence type="ECO:0000256" key="2">
    <source>
        <dbReference type="ARBA" id="ARBA00004418"/>
    </source>
</evidence>
<dbReference type="Proteomes" id="UP000502608">
    <property type="component" value="Chromosome"/>
</dbReference>
<evidence type="ECO:0000256" key="4">
    <source>
        <dbReference type="ARBA" id="ARBA00011901"/>
    </source>
</evidence>
<evidence type="ECO:0000256" key="9">
    <source>
        <dbReference type="ARBA" id="ARBA00074581"/>
    </source>
</evidence>
<dbReference type="GO" id="GO:0008745">
    <property type="term" value="F:N-acetylmuramoyl-L-alanine amidase activity"/>
    <property type="evidence" value="ECO:0007669"/>
    <property type="project" value="UniProtKB-EC"/>
</dbReference>
<evidence type="ECO:0000256" key="8">
    <source>
        <dbReference type="ARBA" id="ARBA00023316"/>
    </source>
</evidence>
<dbReference type="GO" id="GO:0071555">
    <property type="term" value="P:cell wall organization"/>
    <property type="evidence" value="ECO:0007669"/>
    <property type="project" value="UniProtKB-KW"/>
</dbReference>
<keyword evidence="13" id="KW-1185">Reference proteome</keyword>
<evidence type="ECO:0000256" key="1">
    <source>
        <dbReference type="ARBA" id="ARBA00001561"/>
    </source>
</evidence>
<dbReference type="RefSeq" id="WP_167675523.1">
    <property type="nucleotide sequence ID" value="NZ_CP050313.1"/>
</dbReference>
<dbReference type="InterPro" id="IPR036779">
    <property type="entry name" value="LysM_dom_sf"/>
</dbReference>
<dbReference type="PROSITE" id="PS51782">
    <property type="entry name" value="LYSM"/>
    <property type="match status" value="1"/>
</dbReference>
<dbReference type="GO" id="GO:0009253">
    <property type="term" value="P:peptidoglycan catabolic process"/>
    <property type="evidence" value="ECO:0007669"/>
    <property type="project" value="InterPro"/>
</dbReference>
<dbReference type="EC" id="3.5.1.28" evidence="4"/>
<dbReference type="SMART" id="SM00257">
    <property type="entry name" value="LysM"/>
    <property type="match status" value="1"/>
</dbReference>
<evidence type="ECO:0000313" key="12">
    <source>
        <dbReference type="EMBL" id="QIR13613.1"/>
    </source>
</evidence>
<keyword evidence="7" id="KW-0378">Hydrolase</keyword>
<dbReference type="InterPro" id="IPR050695">
    <property type="entry name" value="N-acetylmuramoyl_amidase_3"/>
</dbReference>
<dbReference type="Gene3D" id="3.40.630.40">
    <property type="entry name" value="Zn-dependent exopeptidases"/>
    <property type="match status" value="1"/>
</dbReference>
<comment type="subcellular location">
    <subcellularLocation>
        <location evidence="2">Periplasm</location>
    </subcellularLocation>
</comment>
<dbReference type="CDD" id="cd02696">
    <property type="entry name" value="MurNAc-LAA"/>
    <property type="match status" value="1"/>
</dbReference>
<protein>
    <recommendedName>
        <fullName evidence="9">N-acetylmuramoyl-L-alanine amidase AmiC</fullName>
        <ecNumber evidence="4">3.5.1.28</ecNumber>
    </recommendedName>
</protein>
<evidence type="ECO:0000256" key="6">
    <source>
        <dbReference type="ARBA" id="ARBA00022764"/>
    </source>
</evidence>
<dbReference type="Pfam" id="PF01520">
    <property type="entry name" value="Amidase_3"/>
    <property type="match status" value="1"/>
</dbReference>
<dbReference type="SUPFAM" id="SSF54106">
    <property type="entry name" value="LysM domain"/>
    <property type="match status" value="1"/>
</dbReference>
<dbReference type="EMBL" id="CP050313">
    <property type="protein sequence ID" value="QIR13613.1"/>
    <property type="molecule type" value="Genomic_DNA"/>
</dbReference>
<dbReference type="Pfam" id="PF01476">
    <property type="entry name" value="LysM"/>
    <property type="match status" value="1"/>
</dbReference>
<dbReference type="Gene3D" id="2.60.40.3500">
    <property type="match status" value="1"/>
</dbReference>
<dbReference type="PANTHER" id="PTHR30404:SF6">
    <property type="entry name" value="N-ACETYLMURAMOYL-L-ALANINE AMIDASE AMIB"/>
    <property type="match status" value="1"/>
</dbReference>
<dbReference type="FunFam" id="3.40.630.40:FF:000001">
    <property type="entry name" value="N-acetylmuramoyl-L-alanine amidase"/>
    <property type="match status" value="1"/>
</dbReference>
<keyword evidence="8" id="KW-0961">Cell wall biogenesis/degradation</keyword>
<organism evidence="12 13">
    <name type="scientific">Shewanella aestuarii</name>
    <dbReference type="NCBI Taxonomy" id="1028752"/>
    <lineage>
        <taxon>Bacteria</taxon>
        <taxon>Pseudomonadati</taxon>
        <taxon>Pseudomonadota</taxon>
        <taxon>Gammaproteobacteria</taxon>
        <taxon>Alteromonadales</taxon>
        <taxon>Shewanellaceae</taxon>
        <taxon>Shewanella</taxon>
    </lineage>
</organism>
<dbReference type="InterPro" id="IPR021731">
    <property type="entry name" value="AMIN_dom"/>
</dbReference>
<dbReference type="InterPro" id="IPR018392">
    <property type="entry name" value="LysM"/>
</dbReference>
<evidence type="ECO:0000256" key="3">
    <source>
        <dbReference type="ARBA" id="ARBA00010860"/>
    </source>
</evidence>
<dbReference type="KEGG" id="saes:HBH39_03090"/>
<feature type="domain" description="LysM" evidence="11">
    <location>
        <begin position="394"/>
        <end position="437"/>
    </location>
</feature>
<evidence type="ECO:0000256" key="10">
    <source>
        <dbReference type="SAM" id="SignalP"/>
    </source>
</evidence>
<dbReference type="GO" id="GO:0030288">
    <property type="term" value="C:outer membrane-bounded periplasmic space"/>
    <property type="evidence" value="ECO:0007669"/>
    <property type="project" value="TreeGrafter"/>
</dbReference>
<comment type="similarity">
    <text evidence="3">Belongs to the N-acetylmuramoyl-L-alanine amidase 3 family.</text>
</comment>
<feature type="signal peptide" evidence="10">
    <location>
        <begin position="1"/>
        <end position="24"/>
    </location>
</feature>
<dbReference type="Pfam" id="PF11741">
    <property type="entry name" value="AMIN"/>
    <property type="match status" value="1"/>
</dbReference>
<dbReference type="SUPFAM" id="SSF53187">
    <property type="entry name" value="Zn-dependent exopeptidases"/>
    <property type="match status" value="1"/>
</dbReference>
<reference evidence="12 13" key="1">
    <citation type="submission" date="2020-03" db="EMBL/GenBank/DDBJ databases">
        <title>Complete genome sequence of Shewanella sp.</title>
        <authorList>
            <person name="Kim Y.-S."/>
            <person name="Kim S.-J."/>
            <person name="Jung H.-K."/>
            <person name="Kim K.-H."/>
        </authorList>
    </citation>
    <scope>NUCLEOTIDE SEQUENCE [LARGE SCALE GENOMIC DNA]</scope>
    <source>
        <strain evidence="12 13">PN3F2</strain>
    </source>
</reference>
<dbReference type="PANTHER" id="PTHR30404">
    <property type="entry name" value="N-ACETYLMURAMOYL-L-ALANINE AMIDASE"/>
    <property type="match status" value="1"/>
</dbReference>
<accession>A0A6G9QHI8</accession>
<name>A0A6G9QHI8_9GAMM</name>
<gene>
    <name evidence="12" type="ORF">HBH39_03090</name>
</gene>
<dbReference type="Gene3D" id="3.10.350.10">
    <property type="entry name" value="LysM domain"/>
    <property type="match status" value="1"/>
</dbReference>
<dbReference type="AlphaFoldDB" id="A0A6G9QHI8"/>
<keyword evidence="5 10" id="KW-0732">Signal</keyword>
<sequence>MTRHNIALCLSSFILMVFSFAVHSANKVDSVRIWAAPESTRVVFDLSQAPQYESFTLTEPDRLVVDIKDTKKNFNLDSITNNSRLIKRIRVSNPPAKGTLRLVIDLTKATKFNLFTLPPTAPYGNRLVVDLDDSFSAEAKAKVAVQSSDSNRDIIIAIDAGHGGEDPGSIGPSGMYEKRVVLSIAKRLADKINATPGLQAVMTRTGDYFVDLNRRSELARRSKADLLLSIHADAFTSPQPRGASVWVLSMRRADSELGRLLEQTEKHSELLGGVGDIIQNSDVEKYLVQTLIDMQKNNSMVMSNDIAKDILRDLGSITHLHKKSPEAASLAVLKAADIPSILIETGFISNPQEERLLKNGNHQQKLADAIHRGVLRYFESNPPSGTLLAKRTNTKHKVKSGESLSVIARRYGVSIEGIKKANNMKSDMVRIGQNLVIPRA</sequence>
<proteinExistence type="inferred from homology"/>
<dbReference type="CDD" id="cd00118">
    <property type="entry name" value="LysM"/>
    <property type="match status" value="1"/>
</dbReference>